<organism evidence="2">
    <name type="scientific">Palpitomonas bilix</name>
    <dbReference type="NCBI Taxonomy" id="652834"/>
    <lineage>
        <taxon>Eukaryota</taxon>
        <taxon>Eukaryota incertae sedis</taxon>
    </lineage>
</organism>
<feature type="signal peptide" evidence="1">
    <location>
        <begin position="1"/>
        <end position="25"/>
    </location>
</feature>
<gene>
    <name evidence="2" type="ORF">PBIL07802_LOCUS18315</name>
</gene>
<protein>
    <submittedName>
        <fullName evidence="2">Uncharacterized protein</fullName>
    </submittedName>
</protein>
<evidence type="ECO:0000256" key="1">
    <source>
        <dbReference type="SAM" id="SignalP"/>
    </source>
</evidence>
<proteinExistence type="predicted"/>
<keyword evidence="1" id="KW-0732">Signal</keyword>
<dbReference type="PROSITE" id="PS51257">
    <property type="entry name" value="PROKAR_LIPOPROTEIN"/>
    <property type="match status" value="1"/>
</dbReference>
<dbReference type="AlphaFoldDB" id="A0A7S3G8P8"/>
<evidence type="ECO:0000313" key="2">
    <source>
        <dbReference type="EMBL" id="CAE0256061.1"/>
    </source>
</evidence>
<sequence>MRLDQCLLCLVPFLVLLACSRGTPASQPPACFGIGDDIVDAVQRDISELLASVGVTPAAGCCSATSEQAVQLCFGSLPRTLKVVNISAVEEKGPEAYAVVVAEDGGQTIAACYGTSNRGSAEVTPRGSGAVYGAFAMLKELGFGFLHPLDVLIPQQLRLSTMSIYSSPAYPFRAIHIHTEHPLELTEVLNGWGDGSYEDEKGFERMLADWRKAVRWIAANRGNGVEWVLLASDDWGSWANSTQRQDRIKRLTAIAASYAVAPGLDSPFGQTQQKAWNMVQGAKSKEEQKERIESHLDWCNDAGFQYYGSEIGTTEFTHSSDKDNLFWENTAAAYLAKSNRTIFVRAHCSVGQKAKDFPDPTDPSQPINFNFLTYYADKRVGLAPHTVQFYSFSDPAPTYGNSNFSYILDFLELELGERPVIFYPEAAYWINFDISVPLFLPVYIHRHIQDLRDVKQVEDKKGASMLGQVHFSSGWEWTYWLNDAVMLNSAWDPHHEEPSATEASKVLVDDVFRSILPEPFRSRVTAWIVKVMEKELDVLIRGKVEGQYPSSIDKRSGMAYLAGWDTWSEIMSLFSGLTQPQRLALSPILGAIERQPHFCDEVLPLLTDMNATMFELLYEIEGIVSDVRSSRLDEAAPVLEYLDELKDTMEMTAVRASVVKASFQLARFPECSLSLKERTRLIKDTEGAITAALATVRERESHYRVDADRIAGWKVSPVVYPFRYLWTVRNLFFLWRDLLRAKHIDNPLSRASSPCFMNDVNPITDITGKDSVQKYLAIIKDVLGFVPFLDDVADCLAAPTKEPAIPPPGLL</sequence>
<reference evidence="2" key="1">
    <citation type="submission" date="2021-01" db="EMBL/GenBank/DDBJ databases">
        <authorList>
            <person name="Corre E."/>
            <person name="Pelletier E."/>
            <person name="Niang G."/>
            <person name="Scheremetjew M."/>
            <person name="Finn R."/>
            <person name="Kale V."/>
            <person name="Holt S."/>
            <person name="Cochrane G."/>
            <person name="Meng A."/>
            <person name="Brown T."/>
            <person name="Cohen L."/>
        </authorList>
    </citation>
    <scope>NUCLEOTIDE SEQUENCE</scope>
    <source>
        <strain evidence="2">NIES-2562</strain>
    </source>
</reference>
<feature type="chain" id="PRO_5030789487" evidence="1">
    <location>
        <begin position="26"/>
        <end position="811"/>
    </location>
</feature>
<name>A0A7S3G8P8_9EUKA</name>
<accession>A0A7S3G8P8</accession>
<dbReference type="EMBL" id="HBIB01028140">
    <property type="protein sequence ID" value="CAE0256061.1"/>
    <property type="molecule type" value="Transcribed_RNA"/>
</dbReference>